<reference evidence="2 3" key="1">
    <citation type="submission" date="2020-08" db="EMBL/GenBank/DDBJ databases">
        <title>Genomic Encyclopedia of Type Strains, Phase IV (KMG-IV): sequencing the most valuable type-strain genomes for metagenomic binning, comparative biology and taxonomic classification.</title>
        <authorList>
            <person name="Goeker M."/>
        </authorList>
    </citation>
    <scope>NUCLEOTIDE SEQUENCE [LARGE SCALE GENOMIC DNA]</scope>
    <source>
        <strain evidence="2 3">DSM 103570</strain>
    </source>
</reference>
<keyword evidence="1" id="KW-1133">Transmembrane helix</keyword>
<gene>
    <name evidence="2" type="ORF">GGR03_002094</name>
</gene>
<feature type="transmembrane region" description="Helical" evidence="1">
    <location>
        <begin position="38"/>
        <end position="60"/>
    </location>
</feature>
<evidence type="ECO:0000313" key="3">
    <source>
        <dbReference type="Proteomes" id="UP000588647"/>
    </source>
</evidence>
<keyword evidence="3" id="KW-1185">Reference proteome</keyword>
<evidence type="ECO:0000313" key="2">
    <source>
        <dbReference type="EMBL" id="MBB4003019.1"/>
    </source>
</evidence>
<proteinExistence type="predicted"/>
<keyword evidence="1" id="KW-0812">Transmembrane</keyword>
<dbReference type="EMBL" id="JACIEM010000002">
    <property type="protein sequence ID" value="MBB4003019.1"/>
    <property type="molecule type" value="Genomic_DNA"/>
</dbReference>
<organism evidence="2 3">
    <name type="scientific">Aurantimonas endophytica</name>
    <dbReference type="NCBI Taxonomy" id="1522175"/>
    <lineage>
        <taxon>Bacteria</taxon>
        <taxon>Pseudomonadati</taxon>
        <taxon>Pseudomonadota</taxon>
        <taxon>Alphaproteobacteria</taxon>
        <taxon>Hyphomicrobiales</taxon>
        <taxon>Aurantimonadaceae</taxon>
        <taxon>Aurantimonas</taxon>
    </lineage>
</organism>
<evidence type="ECO:0000256" key="1">
    <source>
        <dbReference type="SAM" id="Phobius"/>
    </source>
</evidence>
<name>A0A7W6MPK9_9HYPH</name>
<comment type="caution">
    <text evidence="2">The sequence shown here is derived from an EMBL/GenBank/DDBJ whole genome shotgun (WGS) entry which is preliminary data.</text>
</comment>
<protein>
    <submittedName>
        <fullName evidence="2">Putative PurR-regulated permease PerM</fullName>
    </submittedName>
</protein>
<sequence>MQRVLPQLLALAISVLLVWGFAKLVGLPLAAEWGFIAFWLNHIPFLGPLVATVFPTLFAMTQFDSW</sequence>
<dbReference type="AlphaFoldDB" id="A0A7W6MPK9"/>
<keyword evidence="1" id="KW-0472">Membrane</keyword>
<accession>A0A7W6MPK9</accession>
<dbReference type="Proteomes" id="UP000588647">
    <property type="component" value="Unassembled WGS sequence"/>
</dbReference>